<dbReference type="Proteomes" id="UP000022611">
    <property type="component" value="Unassembled WGS sequence"/>
</dbReference>
<evidence type="ECO:0000313" key="3">
    <source>
        <dbReference type="Proteomes" id="UP000022611"/>
    </source>
</evidence>
<reference evidence="2 3" key="1">
    <citation type="journal article" date="2011" name="J. Bacteriol.">
        <title>Draft genome sequence of the polycyclic aromatic hydrocarbon-degrading, genetically engineered bioluminescent bioreporter Pseudomonas fluorescens HK44.</title>
        <authorList>
            <person name="Chauhan A."/>
            <person name="Layton A.C."/>
            <person name="Williams D.E."/>
            <person name="Smartt A.E."/>
            <person name="Ripp S."/>
            <person name="Karpinets T.V."/>
            <person name="Brown S.D."/>
            <person name="Sayler G.S."/>
        </authorList>
    </citation>
    <scope>NUCLEOTIDE SEQUENCE [LARGE SCALE GENOMIC DNA]</scope>
    <source>
        <strain evidence="2 3">HK44</strain>
    </source>
</reference>
<keyword evidence="1" id="KW-0472">Membrane</keyword>
<feature type="transmembrane region" description="Helical" evidence="1">
    <location>
        <begin position="21"/>
        <end position="42"/>
    </location>
</feature>
<evidence type="ECO:0000256" key="1">
    <source>
        <dbReference type="SAM" id="Phobius"/>
    </source>
</evidence>
<dbReference type="AlphaFoldDB" id="A0A010SMF9"/>
<dbReference type="PATRIC" id="fig|1042209.11.peg.3983"/>
<accession>A0A010SMF9</accession>
<comment type="caution">
    <text evidence="2">The sequence shown here is derived from an EMBL/GenBank/DDBJ whole genome shotgun (WGS) entry which is preliminary data.</text>
</comment>
<keyword evidence="1" id="KW-0812">Transmembrane</keyword>
<dbReference type="EMBL" id="AFOY02000015">
    <property type="protein sequence ID" value="EXF94135.1"/>
    <property type="molecule type" value="Genomic_DNA"/>
</dbReference>
<keyword evidence="1" id="KW-1133">Transmembrane helix</keyword>
<evidence type="ECO:0000313" key="2">
    <source>
        <dbReference type="EMBL" id="EXF94135.1"/>
    </source>
</evidence>
<name>A0A010SMF9_PSEFL</name>
<protein>
    <submittedName>
        <fullName evidence="2">Uncharacterized protein</fullName>
    </submittedName>
</protein>
<organism evidence="2 3">
    <name type="scientific">Pseudomonas fluorescens HK44</name>
    <dbReference type="NCBI Taxonomy" id="1042209"/>
    <lineage>
        <taxon>Bacteria</taxon>
        <taxon>Pseudomonadati</taxon>
        <taxon>Pseudomonadota</taxon>
        <taxon>Gammaproteobacteria</taxon>
        <taxon>Pseudomonadales</taxon>
        <taxon>Pseudomonadaceae</taxon>
        <taxon>Pseudomonas</taxon>
    </lineage>
</organism>
<proteinExistence type="predicted"/>
<dbReference type="RefSeq" id="WP_019690126.1">
    <property type="nucleotide sequence ID" value="NZ_AFOY02000015.1"/>
</dbReference>
<gene>
    <name evidence="2" type="ORF">HK44_008010</name>
</gene>
<sequence>MTIQSTNLFEMDALKTQRMTKVFSLLALLTTPVVLLICWYLGVPESWASKSAPLMTVFSILAVQHAQAMGDGLRSDGQFEPNEFIEAQNKYKRSAGRHMLAATWLAIVGALIGVFAG</sequence>
<dbReference type="HOGENOM" id="CLU_2082807_0_0_6"/>
<feature type="transmembrane region" description="Helical" evidence="1">
    <location>
        <begin position="99"/>
        <end position="116"/>
    </location>
</feature>